<dbReference type="RefSeq" id="WP_136911559.1">
    <property type="nucleotide sequence ID" value="NZ_SUMD01000011.1"/>
</dbReference>
<reference evidence="1 2" key="1">
    <citation type="submission" date="2019-04" db="EMBL/GenBank/DDBJ databases">
        <title>Rhodococcus oryzae sp. nov., a novel actinomycete isolated from rhizosphere soil of rice (Oryza sativa L.).</title>
        <authorList>
            <person name="Li C."/>
        </authorList>
    </citation>
    <scope>NUCLEOTIDE SEQUENCE [LARGE SCALE GENOMIC DNA]</scope>
    <source>
        <strain evidence="1 2">NEAU-CX67</strain>
    </source>
</reference>
<evidence type="ECO:0000313" key="2">
    <source>
        <dbReference type="Proteomes" id="UP000305109"/>
    </source>
</evidence>
<gene>
    <name evidence="1" type="ORF">FCG67_20890</name>
</gene>
<comment type="caution">
    <text evidence="1">The sequence shown here is derived from an EMBL/GenBank/DDBJ whole genome shotgun (WGS) entry which is preliminary data.</text>
</comment>
<dbReference type="Proteomes" id="UP000305109">
    <property type="component" value="Unassembled WGS sequence"/>
</dbReference>
<keyword evidence="2" id="KW-1185">Reference proteome</keyword>
<organism evidence="1 2">
    <name type="scientific">Rhodococcus oryzae</name>
    <dbReference type="NCBI Taxonomy" id="2571143"/>
    <lineage>
        <taxon>Bacteria</taxon>
        <taxon>Bacillati</taxon>
        <taxon>Actinomycetota</taxon>
        <taxon>Actinomycetes</taxon>
        <taxon>Mycobacteriales</taxon>
        <taxon>Nocardiaceae</taxon>
        <taxon>Rhodococcus</taxon>
    </lineage>
</organism>
<proteinExistence type="predicted"/>
<accession>A0ABY2RFE6</accession>
<sequence>MSNIDLSLQVDEDGFVCVVAPDTYRGFVDEDWALDDLLARFVEQMNRGSLFVAYPGPDNANSNLIVESESSPVQALREASGIVQVGAEGLWVTDYTQLSMAAQFADESPLAGYSQRFPAEPGMYRVTLREDAENDSTFLLTISLTSSDTVLEHLSVPWFD</sequence>
<name>A0ABY2RFE6_9NOCA</name>
<dbReference type="EMBL" id="SUMD01000011">
    <property type="protein sequence ID" value="TJZ75444.1"/>
    <property type="molecule type" value="Genomic_DNA"/>
</dbReference>
<evidence type="ECO:0000313" key="1">
    <source>
        <dbReference type="EMBL" id="TJZ75444.1"/>
    </source>
</evidence>
<protein>
    <submittedName>
        <fullName evidence="1">Uncharacterized protein</fullName>
    </submittedName>
</protein>